<proteinExistence type="inferred from homology"/>
<dbReference type="GO" id="GO:0051072">
    <property type="term" value="P:4,6-pyruvylated galactose residue biosynthetic process"/>
    <property type="evidence" value="ECO:0007669"/>
    <property type="project" value="TreeGrafter"/>
</dbReference>
<feature type="compositionally biased region" description="Low complexity" evidence="10">
    <location>
        <begin position="147"/>
        <end position="156"/>
    </location>
</feature>
<feature type="region of interest" description="Disordered" evidence="10">
    <location>
        <begin position="1222"/>
        <end position="1251"/>
    </location>
</feature>
<dbReference type="GeneID" id="91092846"/>
<evidence type="ECO:0000313" key="12">
    <source>
        <dbReference type="Proteomes" id="UP001355207"/>
    </source>
</evidence>
<reference evidence="11 12" key="1">
    <citation type="submission" date="2024-01" db="EMBL/GenBank/DDBJ databases">
        <title>Comparative genomics of Cryptococcus and Kwoniella reveals pathogenesis evolution and contrasting modes of karyotype evolution via chromosome fusion or intercentromeric recombination.</title>
        <authorList>
            <person name="Coelho M.A."/>
            <person name="David-Palma M."/>
            <person name="Shea T."/>
            <person name="Bowers K."/>
            <person name="McGinley-Smith S."/>
            <person name="Mohammad A.W."/>
            <person name="Gnirke A."/>
            <person name="Yurkov A.M."/>
            <person name="Nowrousian M."/>
            <person name="Sun S."/>
            <person name="Cuomo C.A."/>
            <person name="Heitman J."/>
        </authorList>
    </citation>
    <scope>NUCLEOTIDE SEQUENCE [LARGE SCALE GENOMIC DNA]</scope>
    <source>
        <strain evidence="11 12">CBS 6074</strain>
    </source>
</reference>
<feature type="region of interest" description="Disordered" evidence="10">
    <location>
        <begin position="593"/>
        <end position="643"/>
    </location>
</feature>
<keyword evidence="4" id="KW-0808">Transferase</keyword>
<organism evidence="11 12">
    <name type="scientific">Kwoniella dendrophila CBS 6074</name>
    <dbReference type="NCBI Taxonomy" id="1295534"/>
    <lineage>
        <taxon>Eukaryota</taxon>
        <taxon>Fungi</taxon>
        <taxon>Dikarya</taxon>
        <taxon>Basidiomycota</taxon>
        <taxon>Agaricomycotina</taxon>
        <taxon>Tremellomycetes</taxon>
        <taxon>Tremellales</taxon>
        <taxon>Cryptococcaceae</taxon>
        <taxon>Kwoniella</taxon>
    </lineage>
</organism>
<feature type="region of interest" description="Disordered" evidence="10">
    <location>
        <begin position="83"/>
        <end position="207"/>
    </location>
</feature>
<dbReference type="GO" id="GO:0016758">
    <property type="term" value="F:hexosyltransferase activity"/>
    <property type="evidence" value="ECO:0007669"/>
    <property type="project" value="InterPro"/>
</dbReference>
<evidence type="ECO:0000313" key="11">
    <source>
        <dbReference type="EMBL" id="WWC87286.1"/>
    </source>
</evidence>
<dbReference type="AlphaFoldDB" id="A0AAX4JPF8"/>
<comment type="similarity">
    <text evidence="2">Belongs to the glycosyltransferase 31 family.</text>
</comment>
<keyword evidence="6" id="KW-0735">Signal-anchor</keyword>
<dbReference type="RefSeq" id="XP_066074049.1">
    <property type="nucleotide sequence ID" value="XM_066217952.1"/>
</dbReference>
<evidence type="ECO:0000256" key="6">
    <source>
        <dbReference type="ARBA" id="ARBA00022968"/>
    </source>
</evidence>
<keyword evidence="9" id="KW-0472">Membrane</keyword>
<dbReference type="PANTHER" id="PTHR11214">
    <property type="entry name" value="BETA-1,3-N-ACETYLGLUCOSAMINYLTRANSFERASE"/>
    <property type="match status" value="1"/>
</dbReference>
<feature type="compositionally biased region" description="Low complexity" evidence="10">
    <location>
        <begin position="424"/>
        <end position="438"/>
    </location>
</feature>
<keyword evidence="12" id="KW-1185">Reference proteome</keyword>
<sequence>MVNHVHSPYSTSSTTNDNTISTLDISSITIDSNNNNNSNENKSRRRNTLKANLPAGITIIPPSPLNSISNRYTNYSVSPITPNQPIASSSSPSTSKFSPSAKKSLASPHQSSSHSAAYQGVSDRDYFSIPPSPSQQTPVAHQQSDYSSSSTTTTTTHLQNSPSRSSKTLRPNTIIRSQSHYISRNPHNIDKNGNIPSHIDTSIRPHPLKRLSIDDTSHYQDSYSIATGSDAQTPTQEYGSGPSHNGITRRRPSLSIPNNSNTYTSPRSRQSSSLRSPTSIPSSSSTLGWLTGNKLTLPPINSKYSKSDDEREDGQDEEEEQELKEQRILKKWDWRMSTNGIPKYGESSTSASGSSGSGSGLTVNTPFISMTPPPTNDIHFMPPPLTVNNGFNISPPRTTILPSQAPLASPSNLQPLPQDPFNILPLSLPSSPFVSPTPSRAPTPHQSPHPSLQDLASEYAASANIQTSSSGSGSSPRTSISTSSSRYGWGTGRSDSRSSEDDDLMPPLSPITTSSHRPGTGISLPRSGWWQRSLLSTRDNDIPVSPKITSSINSASRIIRFPISTVSANKFVPTGTRNWGWLFGMVQDKFGLSNDQSTSSPTTRKNDIGSSRKNSISAKTRNRERERLMSGHGRALSHSGLASRRKSTNQKVLGSKWLARVMVFVPTEPWSISLFLIFFAAFAVTLTFTIKHILNPDKEPLPWRQYCTSNYPTLYSLQDPTLPSPHINSNVNTNPSFPSSAHIESVPVNSFAPSSSKPLSLMPLTPQHPAWPYHPHDKPPFNPEMSTKDLDGSLNPVGVLIGVFTTDSGIERRHMIRQSYASHWRSRRDGTEGVRIRFVMGRPRKRFEKAVQLEMEAFNDILLLDMDENMNSGKTHAFFSWAAENATVPSWEYPQLSTESPESESIPINSSPIWKGERKPDYVVKADEDSFIMLGELEKRLRVSPRSKAFWGYLVKNTFMAGECYALSFDLVQYIHASPALRTLTRGKEDKLVAKWMNMHPEREQIVWVTERCWIYDHPKAGTVYSHGFLFPSTVAEVRQDNITGLSPSALALRGGAQSADSYSSVSKFGVAYKPISTDMTVSQQVEALIEGSKLSLLRETSDNNQPSSLSSEEDQQHQQIFSKQSTTSVEAIKQKINKAYNERLSRKEKFLNDEFESGGTVVVHYIKKNEWFIETMIALLGGKSNEDDQNVWHRGVGTGLGLLERRKGRIVHNNFISTKSEQGLLQQEQDGHTGQEGEGEGVKLRKGEGL</sequence>
<feature type="compositionally biased region" description="Polar residues" evidence="10">
    <location>
        <begin position="1118"/>
        <end position="1127"/>
    </location>
</feature>
<keyword evidence="5" id="KW-0812">Transmembrane</keyword>
<feature type="compositionally biased region" description="Polar residues" evidence="10">
    <location>
        <begin position="134"/>
        <end position="146"/>
    </location>
</feature>
<dbReference type="GO" id="GO:0000139">
    <property type="term" value="C:Golgi membrane"/>
    <property type="evidence" value="ECO:0007669"/>
    <property type="project" value="UniProtKB-SubCell"/>
</dbReference>
<evidence type="ECO:0008006" key="13">
    <source>
        <dbReference type="Google" id="ProtNLM"/>
    </source>
</evidence>
<feature type="compositionally biased region" description="Low complexity" evidence="10">
    <location>
        <begin position="87"/>
        <end position="117"/>
    </location>
</feature>
<feature type="region of interest" description="Disordered" evidence="10">
    <location>
        <begin position="396"/>
        <end position="524"/>
    </location>
</feature>
<evidence type="ECO:0000256" key="5">
    <source>
        <dbReference type="ARBA" id="ARBA00022692"/>
    </source>
</evidence>
<protein>
    <recommendedName>
        <fullName evidence="13">Glycosyltransferase family 31 protein</fullName>
    </recommendedName>
</protein>
<evidence type="ECO:0000256" key="7">
    <source>
        <dbReference type="ARBA" id="ARBA00022989"/>
    </source>
</evidence>
<dbReference type="EMBL" id="CP144099">
    <property type="protein sequence ID" value="WWC87286.1"/>
    <property type="molecule type" value="Genomic_DNA"/>
</dbReference>
<feature type="compositionally biased region" description="Low complexity" evidence="10">
    <location>
        <begin position="467"/>
        <end position="486"/>
    </location>
</feature>
<keyword evidence="8" id="KW-0333">Golgi apparatus</keyword>
<feature type="region of interest" description="Disordered" evidence="10">
    <location>
        <begin position="1101"/>
        <end position="1127"/>
    </location>
</feature>
<keyword evidence="3" id="KW-0328">Glycosyltransferase</keyword>
<evidence type="ECO:0000256" key="2">
    <source>
        <dbReference type="ARBA" id="ARBA00008661"/>
    </source>
</evidence>
<dbReference type="InterPro" id="IPR002659">
    <property type="entry name" value="Glyco_trans_31"/>
</dbReference>
<feature type="compositionally biased region" description="Acidic residues" evidence="10">
    <location>
        <begin position="310"/>
        <end position="322"/>
    </location>
</feature>
<keyword evidence="7" id="KW-1133">Transmembrane helix</keyword>
<feature type="region of interest" description="Disordered" evidence="10">
    <location>
        <begin position="226"/>
        <end position="324"/>
    </location>
</feature>
<evidence type="ECO:0000256" key="3">
    <source>
        <dbReference type="ARBA" id="ARBA00022676"/>
    </source>
</evidence>
<gene>
    <name evidence="11" type="ORF">L201_002174</name>
</gene>
<feature type="compositionally biased region" description="Low complexity" evidence="10">
    <location>
        <begin position="264"/>
        <end position="286"/>
    </location>
</feature>
<evidence type="ECO:0000256" key="1">
    <source>
        <dbReference type="ARBA" id="ARBA00004323"/>
    </source>
</evidence>
<dbReference type="Proteomes" id="UP001355207">
    <property type="component" value="Chromosome 2"/>
</dbReference>
<accession>A0AAX4JPF8</accession>
<evidence type="ECO:0000256" key="4">
    <source>
        <dbReference type="ARBA" id="ARBA00022679"/>
    </source>
</evidence>
<feature type="compositionally biased region" description="Polar residues" evidence="10">
    <location>
        <begin position="157"/>
        <end position="186"/>
    </location>
</feature>
<feature type="compositionally biased region" description="Basic and acidic residues" evidence="10">
    <location>
        <begin position="1230"/>
        <end position="1251"/>
    </location>
</feature>
<name>A0AAX4JPF8_9TREE</name>
<comment type="subcellular location">
    <subcellularLocation>
        <location evidence="1">Golgi apparatus membrane</location>
        <topology evidence="1">Single-pass type II membrane protein</topology>
    </subcellularLocation>
</comment>
<evidence type="ECO:0000256" key="9">
    <source>
        <dbReference type="ARBA" id="ARBA00023136"/>
    </source>
</evidence>
<dbReference type="PANTHER" id="PTHR11214:SF333">
    <property type="entry name" value="GLYCOSYLTRANSFERASE FAMILY 31 PROTEIN"/>
    <property type="match status" value="1"/>
</dbReference>
<evidence type="ECO:0000256" key="8">
    <source>
        <dbReference type="ARBA" id="ARBA00023034"/>
    </source>
</evidence>
<evidence type="ECO:0000256" key="10">
    <source>
        <dbReference type="SAM" id="MobiDB-lite"/>
    </source>
</evidence>
<feature type="compositionally biased region" description="Polar residues" evidence="10">
    <location>
        <begin position="593"/>
        <end position="619"/>
    </location>
</feature>
<feature type="compositionally biased region" description="Polar residues" evidence="10">
    <location>
        <begin position="226"/>
        <end position="246"/>
    </location>
</feature>